<organism evidence="2 3">
    <name type="scientific">Leptidea sinapis</name>
    <dbReference type="NCBI Taxonomy" id="189913"/>
    <lineage>
        <taxon>Eukaryota</taxon>
        <taxon>Metazoa</taxon>
        <taxon>Ecdysozoa</taxon>
        <taxon>Arthropoda</taxon>
        <taxon>Hexapoda</taxon>
        <taxon>Insecta</taxon>
        <taxon>Pterygota</taxon>
        <taxon>Neoptera</taxon>
        <taxon>Endopterygota</taxon>
        <taxon>Lepidoptera</taxon>
        <taxon>Glossata</taxon>
        <taxon>Ditrysia</taxon>
        <taxon>Papilionoidea</taxon>
        <taxon>Pieridae</taxon>
        <taxon>Dismorphiinae</taxon>
        <taxon>Leptidea</taxon>
    </lineage>
</organism>
<reference evidence="2 3" key="1">
    <citation type="submission" date="2017-07" db="EMBL/GenBank/DDBJ databases">
        <authorList>
            <person name="Talla V."/>
            <person name="Backstrom N."/>
        </authorList>
    </citation>
    <scope>NUCLEOTIDE SEQUENCE [LARGE SCALE GENOMIC DNA]</scope>
</reference>
<protein>
    <submittedName>
        <fullName evidence="2">Uncharacterized protein</fullName>
    </submittedName>
</protein>
<gene>
    <name evidence="2" type="ORF">LSINAPIS_LOCUS11853</name>
</gene>
<feature type="compositionally biased region" description="Low complexity" evidence="1">
    <location>
        <begin position="93"/>
        <end position="104"/>
    </location>
</feature>
<accession>A0A5E4QV09</accession>
<name>A0A5E4QV09_9NEOP</name>
<dbReference type="AlphaFoldDB" id="A0A5E4QV09"/>
<sequence length="339" mass="38429">MKMYYAISILVRSATSQYQNSYHQLYNWPDPDPEYKQNDNDETTECYCSCENCDNIKSCCQNTCTNCQPAASVIIMPYPYPIFIQQEQKKPSTDSSSTTDQPTTENSITKGQPTSETDILTSMTDIPTSKTDKPTSTTEKPTSTTEKPTSTTEHSTSTTDQPITTPINYSESYEEIYYAISILVRSATSQYQNSYHQLYNWPDPDPEYKQNDYDETTECYCSCENCDKIQSCCPNTCTNCRPVVSVIIMPYPYPIFIQQEQTKLSTDSSTKTEQTTSMTDKLTSMTDVLITTPKLLSNTGERMPDEIHSINETCIDCQEAEYGMIPITSKLAEKIMLQL</sequence>
<proteinExistence type="predicted"/>
<evidence type="ECO:0000256" key="1">
    <source>
        <dbReference type="SAM" id="MobiDB-lite"/>
    </source>
</evidence>
<feature type="compositionally biased region" description="Polar residues" evidence="1">
    <location>
        <begin position="105"/>
        <end position="126"/>
    </location>
</feature>
<dbReference type="Proteomes" id="UP000324832">
    <property type="component" value="Unassembled WGS sequence"/>
</dbReference>
<evidence type="ECO:0000313" key="3">
    <source>
        <dbReference type="Proteomes" id="UP000324832"/>
    </source>
</evidence>
<dbReference type="EMBL" id="FZQP02005333">
    <property type="protein sequence ID" value="VVD01434.1"/>
    <property type="molecule type" value="Genomic_DNA"/>
</dbReference>
<keyword evidence="3" id="KW-1185">Reference proteome</keyword>
<feature type="region of interest" description="Disordered" evidence="1">
    <location>
        <begin position="87"/>
        <end position="166"/>
    </location>
</feature>
<evidence type="ECO:0000313" key="2">
    <source>
        <dbReference type="EMBL" id="VVD01434.1"/>
    </source>
</evidence>
<feature type="compositionally biased region" description="Low complexity" evidence="1">
    <location>
        <begin position="134"/>
        <end position="159"/>
    </location>
</feature>